<feature type="compositionally biased region" description="Low complexity" evidence="2">
    <location>
        <begin position="86"/>
        <end position="102"/>
    </location>
</feature>
<keyword evidence="4" id="KW-1185">Reference proteome</keyword>
<name>A0A9W8AUC3_9FUNG</name>
<reference evidence="3" key="1">
    <citation type="submission" date="2022-07" db="EMBL/GenBank/DDBJ databases">
        <title>Phylogenomic reconstructions and comparative analyses of Kickxellomycotina fungi.</title>
        <authorList>
            <person name="Reynolds N.K."/>
            <person name="Stajich J.E."/>
            <person name="Barry K."/>
            <person name="Grigoriev I.V."/>
            <person name="Crous P."/>
            <person name="Smith M.E."/>
        </authorList>
    </citation>
    <scope>NUCLEOTIDE SEQUENCE</scope>
    <source>
        <strain evidence="3">RSA 1196</strain>
    </source>
</reference>
<accession>A0A9W8AUC3</accession>
<dbReference type="AlphaFoldDB" id="A0A9W8AUC3"/>
<feature type="region of interest" description="Disordered" evidence="2">
    <location>
        <begin position="295"/>
        <end position="332"/>
    </location>
</feature>
<sequence>MEDQEQRFQQFESVQHQLSDALNEITRLNGVISTLQKKLAKYENDYVAPPAAQNSPSVHPAGNSLPSQGLEPKVAGTEASTWATVAARPASRPAARQASRPARPARKARTVEAALRAFQPMDPEAPKGFGYLYVPRARKLARSDVRRRLRTIGIDTSRVLDICFPARGVMGLLVHAQYAQSVIDIFGAGKVPVDTDLDPTNPSLLEDPKFKDLTPERRAAAAIQVHANRCLSALRRLRVDLIPAVGHSFVENGWIAEEDVTDVLAEVRAGAPKKRKSPPGGSVAEVARLAAFSAFSGPSSSDSDDESVMSVSSVSASVSERHSGISSQRVSY</sequence>
<keyword evidence="1" id="KW-0175">Coiled coil</keyword>
<organism evidence="3 4">
    <name type="scientific">Dispira parvispora</name>
    <dbReference type="NCBI Taxonomy" id="1520584"/>
    <lineage>
        <taxon>Eukaryota</taxon>
        <taxon>Fungi</taxon>
        <taxon>Fungi incertae sedis</taxon>
        <taxon>Zoopagomycota</taxon>
        <taxon>Kickxellomycotina</taxon>
        <taxon>Dimargaritomycetes</taxon>
        <taxon>Dimargaritales</taxon>
        <taxon>Dimargaritaceae</taxon>
        <taxon>Dispira</taxon>
    </lineage>
</organism>
<dbReference type="OrthoDB" id="2289470at2759"/>
<gene>
    <name evidence="3" type="ORF">IWQ62_002198</name>
</gene>
<proteinExistence type="predicted"/>
<comment type="caution">
    <text evidence="3">The sequence shown here is derived from an EMBL/GenBank/DDBJ whole genome shotgun (WGS) entry which is preliminary data.</text>
</comment>
<evidence type="ECO:0000313" key="3">
    <source>
        <dbReference type="EMBL" id="KAJ1966869.1"/>
    </source>
</evidence>
<evidence type="ECO:0000313" key="4">
    <source>
        <dbReference type="Proteomes" id="UP001150925"/>
    </source>
</evidence>
<evidence type="ECO:0000256" key="2">
    <source>
        <dbReference type="SAM" id="MobiDB-lite"/>
    </source>
</evidence>
<feature type="compositionally biased region" description="Low complexity" evidence="2">
    <location>
        <begin position="308"/>
        <end position="318"/>
    </location>
</feature>
<feature type="region of interest" description="Disordered" evidence="2">
    <location>
        <begin position="50"/>
        <end position="72"/>
    </location>
</feature>
<evidence type="ECO:0000256" key="1">
    <source>
        <dbReference type="SAM" id="Coils"/>
    </source>
</evidence>
<dbReference type="Proteomes" id="UP001150925">
    <property type="component" value="Unassembled WGS sequence"/>
</dbReference>
<protein>
    <submittedName>
        <fullName evidence="3">Uncharacterized protein</fullName>
    </submittedName>
</protein>
<dbReference type="EMBL" id="JANBPY010000435">
    <property type="protein sequence ID" value="KAJ1966869.1"/>
    <property type="molecule type" value="Genomic_DNA"/>
</dbReference>
<feature type="coiled-coil region" evidence="1">
    <location>
        <begin position="18"/>
        <end position="45"/>
    </location>
</feature>
<feature type="region of interest" description="Disordered" evidence="2">
    <location>
        <begin position="86"/>
        <end position="108"/>
    </location>
</feature>